<dbReference type="AlphaFoldDB" id="A0A6G0W0Y8"/>
<feature type="transmembrane region" description="Helical" evidence="1">
    <location>
        <begin position="20"/>
        <end position="42"/>
    </location>
</feature>
<proteinExistence type="predicted"/>
<name>A0A6G0W0Y8_APHCR</name>
<evidence type="ECO:0000313" key="2">
    <source>
        <dbReference type="EMBL" id="KAF0713933.1"/>
    </source>
</evidence>
<dbReference type="OrthoDB" id="10634234at2759"/>
<organism evidence="2 3">
    <name type="scientific">Aphis craccivora</name>
    <name type="common">Cowpea aphid</name>
    <dbReference type="NCBI Taxonomy" id="307492"/>
    <lineage>
        <taxon>Eukaryota</taxon>
        <taxon>Metazoa</taxon>
        <taxon>Ecdysozoa</taxon>
        <taxon>Arthropoda</taxon>
        <taxon>Hexapoda</taxon>
        <taxon>Insecta</taxon>
        <taxon>Pterygota</taxon>
        <taxon>Neoptera</taxon>
        <taxon>Paraneoptera</taxon>
        <taxon>Hemiptera</taxon>
        <taxon>Sternorrhyncha</taxon>
        <taxon>Aphidomorpha</taxon>
        <taxon>Aphidoidea</taxon>
        <taxon>Aphididae</taxon>
        <taxon>Aphidini</taxon>
        <taxon>Aphis</taxon>
        <taxon>Aphis</taxon>
    </lineage>
</organism>
<comment type="caution">
    <text evidence="2">The sequence shown here is derived from an EMBL/GenBank/DDBJ whole genome shotgun (WGS) entry which is preliminary data.</text>
</comment>
<keyword evidence="1" id="KW-0812">Transmembrane</keyword>
<dbReference type="EMBL" id="VUJU01010529">
    <property type="protein sequence ID" value="KAF0713933.1"/>
    <property type="molecule type" value="Genomic_DNA"/>
</dbReference>
<sequence>MKNIQSPKDIEYTVGDPRDTAILAGLCWSVYVPLLLSHICVIRVRQLYTDDILSNHKRACDDALERRISLPPGTLHIVRCRECSFSYVHFLSRVMSLPYGNLIDMLSTDNGNTNLTTLLPPGGQVDLNAAVAALSTMRLPIFWRHAPEQWFVHAEAIFHNQRIKSDLSRVNHV</sequence>
<feature type="non-terminal residue" evidence="2">
    <location>
        <position position="173"/>
    </location>
</feature>
<protein>
    <submittedName>
        <fullName evidence="2">Uncharacterized protein</fullName>
    </submittedName>
</protein>
<keyword evidence="3" id="KW-1185">Reference proteome</keyword>
<evidence type="ECO:0000313" key="3">
    <source>
        <dbReference type="Proteomes" id="UP000478052"/>
    </source>
</evidence>
<accession>A0A6G0W0Y8</accession>
<reference evidence="2 3" key="1">
    <citation type="submission" date="2019-08" db="EMBL/GenBank/DDBJ databases">
        <title>Whole genome of Aphis craccivora.</title>
        <authorList>
            <person name="Voronova N.V."/>
            <person name="Shulinski R.S."/>
            <person name="Bandarenka Y.V."/>
            <person name="Zhorov D.G."/>
            <person name="Warner D."/>
        </authorList>
    </citation>
    <scope>NUCLEOTIDE SEQUENCE [LARGE SCALE GENOMIC DNA]</scope>
    <source>
        <strain evidence="2">180601</strain>
        <tissue evidence="2">Whole Body</tissue>
    </source>
</reference>
<dbReference type="Proteomes" id="UP000478052">
    <property type="component" value="Unassembled WGS sequence"/>
</dbReference>
<keyword evidence="1" id="KW-0472">Membrane</keyword>
<evidence type="ECO:0000256" key="1">
    <source>
        <dbReference type="SAM" id="Phobius"/>
    </source>
</evidence>
<keyword evidence="1" id="KW-1133">Transmembrane helix</keyword>
<gene>
    <name evidence="2" type="ORF">FWK35_00035763</name>
</gene>